<evidence type="ECO:0000313" key="2">
    <source>
        <dbReference type="EnsemblPlants" id="KQL01943"/>
    </source>
</evidence>
<feature type="region of interest" description="Disordered" evidence="1">
    <location>
        <begin position="1"/>
        <end position="25"/>
    </location>
</feature>
<name>K3YNV1_SETIT</name>
<dbReference type="EMBL" id="AGNK02003879">
    <property type="status" value="NOT_ANNOTATED_CDS"/>
    <property type="molecule type" value="Genomic_DNA"/>
</dbReference>
<keyword evidence="3" id="KW-1185">Reference proteome</keyword>
<dbReference type="InParanoid" id="K3YNV1"/>
<dbReference type="EnsemblPlants" id="KQL01943">
    <property type="protein sequence ID" value="KQL01943"/>
    <property type="gene ID" value="SETIT_015943mg"/>
</dbReference>
<protein>
    <submittedName>
        <fullName evidence="2">Uncharacterized protein</fullName>
    </submittedName>
</protein>
<proteinExistence type="predicted"/>
<accession>K3YNV1</accession>
<reference evidence="3" key="1">
    <citation type="journal article" date="2012" name="Nat. Biotechnol.">
        <title>Reference genome sequence of the model plant Setaria.</title>
        <authorList>
            <person name="Bennetzen J.L."/>
            <person name="Schmutz J."/>
            <person name="Wang H."/>
            <person name="Percifield R."/>
            <person name="Hawkins J."/>
            <person name="Pontaroli A.C."/>
            <person name="Estep M."/>
            <person name="Feng L."/>
            <person name="Vaughn J.N."/>
            <person name="Grimwood J."/>
            <person name="Jenkins J."/>
            <person name="Barry K."/>
            <person name="Lindquist E."/>
            <person name="Hellsten U."/>
            <person name="Deshpande S."/>
            <person name="Wang X."/>
            <person name="Wu X."/>
            <person name="Mitros T."/>
            <person name="Triplett J."/>
            <person name="Yang X."/>
            <person name="Ye C.Y."/>
            <person name="Mauro-Herrera M."/>
            <person name="Wang L."/>
            <person name="Li P."/>
            <person name="Sharma M."/>
            <person name="Sharma R."/>
            <person name="Ronald P.C."/>
            <person name="Panaud O."/>
            <person name="Kellogg E.A."/>
            <person name="Brutnell T.P."/>
            <person name="Doust A.N."/>
            <person name="Tuskan G.A."/>
            <person name="Rokhsar D."/>
            <person name="Devos K.M."/>
        </authorList>
    </citation>
    <scope>NUCLEOTIDE SEQUENCE [LARGE SCALE GENOMIC DNA]</scope>
    <source>
        <strain evidence="3">cv. Yugu1</strain>
    </source>
</reference>
<organism evidence="2 3">
    <name type="scientific">Setaria italica</name>
    <name type="common">Foxtail millet</name>
    <name type="synonym">Panicum italicum</name>
    <dbReference type="NCBI Taxonomy" id="4555"/>
    <lineage>
        <taxon>Eukaryota</taxon>
        <taxon>Viridiplantae</taxon>
        <taxon>Streptophyta</taxon>
        <taxon>Embryophyta</taxon>
        <taxon>Tracheophyta</taxon>
        <taxon>Spermatophyta</taxon>
        <taxon>Magnoliopsida</taxon>
        <taxon>Liliopsida</taxon>
        <taxon>Poales</taxon>
        <taxon>Poaceae</taxon>
        <taxon>PACMAD clade</taxon>
        <taxon>Panicoideae</taxon>
        <taxon>Panicodae</taxon>
        <taxon>Paniceae</taxon>
        <taxon>Cenchrinae</taxon>
        <taxon>Setaria</taxon>
    </lineage>
</organism>
<dbReference type="AlphaFoldDB" id="K3YNV1"/>
<evidence type="ECO:0000313" key="3">
    <source>
        <dbReference type="Proteomes" id="UP000004995"/>
    </source>
</evidence>
<reference evidence="2" key="2">
    <citation type="submission" date="2018-08" db="UniProtKB">
        <authorList>
            <consortium name="EnsemblPlants"/>
        </authorList>
    </citation>
    <scope>IDENTIFICATION</scope>
    <source>
        <strain evidence="2">Yugu1</strain>
    </source>
</reference>
<evidence type="ECO:0000256" key="1">
    <source>
        <dbReference type="SAM" id="MobiDB-lite"/>
    </source>
</evidence>
<dbReference type="Gramene" id="KQL01943">
    <property type="protein sequence ID" value="KQL01943"/>
    <property type="gene ID" value="SETIT_015943mg"/>
</dbReference>
<dbReference type="HOGENOM" id="CLU_2744853_0_0_1"/>
<dbReference type="Proteomes" id="UP000004995">
    <property type="component" value="Unassembled WGS sequence"/>
</dbReference>
<sequence length="71" mass="7882">MRACWSRPLRPRARPPSSTPAHSSRCRRLQFQQFDLGGFGGTQAAAEMRCGPVLSSEEGQVWYSNQTAVTL</sequence>